<accession>A0ACB5TNG9</accession>
<organism evidence="1 2">
    <name type="scientific">Ambrosiozyma monospora</name>
    <name type="common">Yeast</name>
    <name type="synonym">Endomycopsis monosporus</name>
    <dbReference type="NCBI Taxonomy" id="43982"/>
    <lineage>
        <taxon>Eukaryota</taxon>
        <taxon>Fungi</taxon>
        <taxon>Dikarya</taxon>
        <taxon>Ascomycota</taxon>
        <taxon>Saccharomycotina</taxon>
        <taxon>Pichiomycetes</taxon>
        <taxon>Pichiales</taxon>
        <taxon>Pichiaceae</taxon>
        <taxon>Ambrosiozyma</taxon>
    </lineage>
</organism>
<reference evidence="1" key="1">
    <citation type="submission" date="2023-04" db="EMBL/GenBank/DDBJ databases">
        <title>Ambrosiozyma monospora NBRC 10751.</title>
        <authorList>
            <person name="Ichikawa N."/>
            <person name="Sato H."/>
            <person name="Tonouchi N."/>
        </authorList>
    </citation>
    <scope>NUCLEOTIDE SEQUENCE</scope>
    <source>
        <strain evidence="1">NBRC 10751</strain>
    </source>
</reference>
<protein>
    <submittedName>
        <fullName evidence="1">Unnamed protein product</fullName>
    </submittedName>
</protein>
<name>A0ACB5TNG9_AMBMO</name>
<evidence type="ECO:0000313" key="2">
    <source>
        <dbReference type="Proteomes" id="UP001165064"/>
    </source>
</evidence>
<evidence type="ECO:0000313" key="1">
    <source>
        <dbReference type="EMBL" id="GME91792.1"/>
    </source>
</evidence>
<dbReference type="EMBL" id="BSXS01008203">
    <property type="protein sequence ID" value="GME91792.1"/>
    <property type="molecule type" value="Genomic_DNA"/>
</dbReference>
<gene>
    <name evidence="1" type="ORF">Amon02_000897900</name>
</gene>
<dbReference type="Proteomes" id="UP001165064">
    <property type="component" value="Unassembled WGS sequence"/>
</dbReference>
<proteinExistence type="predicted"/>
<sequence length="241" mass="26752">MTSNPQSFNPSSTQIPATTVGSTATTAQDIKVQPVTEVIEQQQPQIQNQQQPAQVPLEQQQQQQQPGTQDLLDADPNANAAVTYDENSNNTAGVSVEVTQETLENSDLINWTIFQELLMMDEDEEGFALSLIQTFIEQASGIFQQIKDLLTQESEENLNELSSKGHYLKGSAAALGLQQVQNQCERIQNYGKKNNFDEFKLASEAKDIGDWYACIQDAYEKTLTSYDESKNLLGAYFGAEL</sequence>
<keyword evidence="2" id="KW-1185">Reference proteome</keyword>
<comment type="caution">
    <text evidence="1">The sequence shown here is derived from an EMBL/GenBank/DDBJ whole genome shotgun (WGS) entry which is preliminary data.</text>
</comment>